<accession>A0A438DQ68</accession>
<feature type="region of interest" description="Disordered" evidence="1">
    <location>
        <begin position="68"/>
        <end position="110"/>
    </location>
</feature>
<name>A0A438DQ68_VITVI</name>
<protein>
    <submittedName>
        <fullName evidence="2">Uncharacterized protein</fullName>
    </submittedName>
</protein>
<reference evidence="2 3" key="1">
    <citation type="journal article" date="2018" name="PLoS Genet.">
        <title>Population sequencing reveals clonal diversity and ancestral inbreeding in the grapevine cultivar Chardonnay.</title>
        <authorList>
            <person name="Roach M.J."/>
            <person name="Johnson D.L."/>
            <person name="Bohlmann J."/>
            <person name="van Vuuren H.J."/>
            <person name="Jones S.J."/>
            <person name="Pretorius I.S."/>
            <person name="Schmidt S.A."/>
            <person name="Borneman A.R."/>
        </authorList>
    </citation>
    <scope>NUCLEOTIDE SEQUENCE [LARGE SCALE GENOMIC DNA]</scope>
    <source>
        <strain evidence="3">cv. Chardonnay</strain>
        <tissue evidence="2">Leaf</tissue>
    </source>
</reference>
<dbReference type="AlphaFoldDB" id="A0A438DQ68"/>
<dbReference type="Proteomes" id="UP000288805">
    <property type="component" value="Unassembled WGS sequence"/>
</dbReference>
<comment type="caution">
    <text evidence="2">The sequence shown here is derived from an EMBL/GenBank/DDBJ whole genome shotgun (WGS) entry which is preliminary data.</text>
</comment>
<gene>
    <name evidence="2" type="ORF">CK203_073924</name>
</gene>
<dbReference type="EMBL" id="QGNW01001534">
    <property type="protein sequence ID" value="RVW37559.1"/>
    <property type="molecule type" value="Genomic_DNA"/>
</dbReference>
<evidence type="ECO:0000256" key="1">
    <source>
        <dbReference type="SAM" id="MobiDB-lite"/>
    </source>
</evidence>
<evidence type="ECO:0000313" key="2">
    <source>
        <dbReference type="EMBL" id="RVW37559.1"/>
    </source>
</evidence>
<organism evidence="2 3">
    <name type="scientific">Vitis vinifera</name>
    <name type="common">Grape</name>
    <dbReference type="NCBI Taxonomy" id="29760"/>
    <lineage>
        <taxon>Eukaryota</taxon>
        <taxon>Viridiplantae</taxon>
        <taxon>Streptophyta</taxon>
        <taxon>Embryophyta</taxon>
        <taxon>Tracheophyta</taxon>
        <taxon>Spermatophyta</taxon>
        <taxon>Magnoliopsida</taxon>
        <taxon>eudicotyledons</taxon>
        <taxon>Gunneridae</taxon>
        <taxon>Pentapetalae</taxon>
        <taxon>rosids</taxon>
        <taxon>Vitales</taxon>
        <taxon>Vitaceae</taxon>
        <taxon>Viteae</taxon>
        <taxon>Vitis</taxon>
    </lineage>
</organism>
<evidence type="ECO:0000313" key="3">
    <source>
        <dbReference type="Proteomes" id="UP000288805"/>
    </source>
</evidence>
<feature type="compositionally biased region" description="Basic and acidic residues" evidence="1">
    <location>
        <begin position="77"/>
        <end position="87"/>
    </location>
</feature>
<proteinExistence type="predicted"/>
<sequence length="127" mass="14077">MDRAKLAIKASVKQWEKYWEVIDRRLKEVIKILEPNLDRQAKAINKVKLFDDGQGEFGSALTKKTINQSLPGLPTNEECRERDVDSRRKGKVSRTISSSSSSDDDDDNGAVGGVVSFVGAIKELVAL</sequence>